<dbReference type="AlphaFoldDB" id="F0XHN4"/>
<protein>
    <submittedName>
        <fullName evidence="2">Cytidine and deoxycytidylate deaminase</fullName>
    </submittedName>
</protein>
<dbReference type="Pfam" id="PF18785">
    <property type="entry name" value="Inv-AAD"/>
    <property type="match status" value="1"/>
</dbReference>
<organism evidence="3">
    <name type="scientific">Grosmannia clavigera (strain kw1407 / UAMH 11150)</name>
    <name type="common">Blue stain fungus</name>
    <name type="synonym">Graphiocladiella clavigera</name>
    <dbReference type="NCBI Taxonomy" id="655863"/>
    <lineage>
        <taxon>Eukaryota</taxon>
        <taxon>Fungi</taxon>
        <taxon>Dikarya</taxon>
        <taxon>Ascomycota</taxon>
        <taxon>Pezizomycotina</taxon>
        <taxon>Sordariomycetes</taxon>
        <taxon>Sordariomycetidae</taxon>
        <taxon>Ophiostomatales</taxon>
        <taxon>Ophiostomataceae</taxon>
        <taxon>Leptographium</taxon>
    </lineage>
</organism>
<dbReference type="GeneID" id="25975796"/>
<evidence type="ECO:0000259" key="1">
    <source>
        <dbReference type="PROSITE" id="PS51747"/>
    </source>
</evidence>
<dbReference type="Gene3D" id="3.40.140.10">
    <property type="entry name" value="Cytidine Deaminase, domain 2"/>
    <property type="match status" value="1"/>
</dbReference>
<dbReference type="RefSeq" id="XP_014172323.1">
    <property type="nucleotide sequence ID" value="XM_014316848.1"/>
</dbReference>
<sequence>MEPIAPADHPAYMRHALSLAEKSPPRPSNFRVGAVLVDAASGRILADGFTLELHGNTHAEQCCFMKLAAQHGVAEEDLSALPLTALPAQLALYTTMEPCSLRLSGNDPCVARVLRLAGHQRSVTVYVGVTEPDKFVAQNTGRSTLEAAGIHVVHVPGLETAILDVATAGHEEK</sequence>
<dbReference type="SUPFAM" id="SSF53927">
    <property type="entry name" value="Cytidine deaminase-like"/>
    <property type="match status" value="1"/>
</dbReference>
<dbReference type="HOGENOM" id="CLU_036590_8_1_1"/>
<dbReference type="GO" id="GO:0006139">
    <property type="term" value="P:nucleobase-containing compound metabolic process"/>
    <property type="evidence" value="ECO:0007669"/>
    <property type="project" value="UniProtKB-ARBA"/>
</dbReference>
<dbReference type="PROSITE" id="PS51747">
    <property type="entry name" value="CYT_DCMP_DEAMINASES_2"/>
    <property type="match status" value="1"/>
</dbReference>
<dbReference type="InterPro" id="IPR016193">
    <property type="entry name" value="Cytidine_deaminase-like"/>
</dbReference>
<dbReference type="GO" id="GO:0003824">
    <property type="term" value="F:catalytic activity"/>
    <property type="evidence" value="ECO:0007669"/>
    <property type="project" value="InterPro"/>
</dbReference>
<keyword evidence="3" id="KW-1185">Reference proteome</keyword>
<accession>F0XHN4</accession>
<dbReference type="InParanoid" id="F0XHN4"/>
<proteinExistence type="predicted"/>
<gene>
    <name evidence="2" type="ORF">CMQ_2770</name>
</gene>
<name>F0XHN4_GROCL</name>
<evidence type="ECO:0000313" key="2">
    <source>
        <dbReference type="EMBL" id="EFX02841.1"/>
    </source>
</evidence>
<reference evidence="2 3" key="1">
    <citation type="journal article" date="2011" name="Proc. Natl. Acad. Sci. U.S.A.">
        <title>Genome and transcriptome analyses of the mountain pine beetle-fungal symbiont Grosmannia clavigera, a lodgepole pine pathogen.</title>
        <authorList>
            <person name="DiGuistini S."/>
            <person name="Wang Y."/>
            <person name="Liao N.Y."/>
            <person name="Taylor G."/>
            <person name="Tanguay P."/>
            <person name="Feau N."/>
            <person name="Henrissat B."/>
            <person name="Chan S.K."/>
            <person name="Hesse-Orce U."/>
            <person name="Alamouti S.M."/>
            <person name="Tsui C.K.M."/>
            <person name="Docking R.T."/>
            <person name="Levasseur A."/>
            <person name="Haridas S."/>
            <person name="Robertson G."/>
            <person name="Birol I."/>
            <person name="Holt R.A."/>
            <person name="Marra M.A."/>
            <person name="Hamelin R.C."/>
            <person name="Hirst M."/>
            <person name="Jones S.J.M."/>
            <person name="Bohlmann J."/>
            <person name="Breuil C."/>
        </authorList>
    </citation>
    <scope>NUCLEOTIDE SEQUENCE [LARGE SCALE GENOMIC DNA]</scope>
    <source>
        <strain evidence="3">kw1407 / UAMH 11150</strain>
    </source>
</reference>
<dbReference type="InterPro" id="IPR002125">
    <property type="entry name" value="CMP_dCMP_dom"/>
</dbReference>
<dbReference type="STRING" id="655863.F0XHN4"/>
<dbReference type="EMBL" id="GL629769">
    <property type="protein sequence ID" value="EFX02841.1"/>
    <property type="molecule type" value="Genomic_DNA"/>
</dbReference>
<dbReference type="eggNOG" id="KOG1018">
    <property type="taxonomic scope" value="Eukaryota"/>
</dbReference>
<dbReference type="OrthoDB" id="252265at2759"/>
<evidence type="ECO:0000313" key="3">
    <source>
        <dbReference type="Proteomes" id="UP000007796"/>
    </source>
</evidence>
<feature type="domain" description="CMP/dCMP-type deaminase" evidence="1">
    <location>
        <begin position="7"/>
        <end position="152"/>
    </location>
</feature>
<dbReference type="Proteomes" id="UP000007796">
    <property type="component" value="Unassembled WGS sequence"/>
</dbReference>